<dbReference type="EMBL" id="CM039174">
    <property type="protein sequence ID" value="KAH9750992.1"/>
    <property type="molecule type" value="Genomic_DNA"/>
</dbReference>
<reference evidence="2" key="1">
    <citation type="journal article" date="2023" name="Hortic. Res.">
        <title>A chromosome-level phased genome enabling allele-level studies in sweet orange: a case study on citrus Huanglongbing tolerance.</title>
        <authorList>
            <person name="Wu B."/>
            <person name="Yu Q."/>
            <person name="Deng Z."/>
            <person name="Duan Y."/>
            <person name="Luo F."/>
            <person name="Gmitter F. Jr."/>
        </authorList>
    </citation>
    <scope>NUCLEOTIDE SEQUENCE [LARGE SCALE GENOMIC DNA]</scope>
    <source>
        <strain evidence="2">cv. Valencia</strain>
    </source>
</reference>
<keyword evidence="2" id="KW-1185">Reference proteome</keyword>
<proteinExistence type="predicted"/>
<comment type="caution">
    <text evidence="1">The sequence shown here is derived from an EMBL/GenBank/DDBJ whole genome shotgun (WGS) entry which is preliminary data.</text>
</comment>
<sequence length="341" mass="39777">MKSLHQNRTWELVELPKGKKTIDNKWVYTRKEGSPNQSTLRYKVRIVAKGFAQKEGIDYNEVFSPFVKHTFICILLALIAEYESELAKLDVKTVFLLEDLEEEIYMTESCGFKVAGKENHVCRLIKSLYGLKQSLRLWYKRFDQFIQGQKFTRSEHGHCVYFRRLQDGAFIYLLLYVDDMVIASKNKGEIERLKKQLAFEFEMKNLGDAKTILGMEIHRDKRNGSVWLTQKSYLKNVLEKFGMNDKTKSVSTPLTPHFKLSSSSCPSSQEEHDYMARVPYASVVDSLYVCYVKWILQYLYEIFDVGLLFKKDCSQQCVGYCDSDFAGEDQQWATYSHCVEV</sequence>
<evidence type="ECO:0000313" key="1">
    <source>
        <dbReference type="EMBL" id="KAH9750992.1"/>
    </source>
</evidence>
<dbReference type="Proteomes" id="UP000829398">
    <property type="component" value="Chromosome 5"/>
</dbReference>
<protein>
    <submittedName>
        <fullName evidence="1">Uncharacterized protein</fullName>
    </submittedName>
</protein>
<evidence type="ECO:0000313" key="2">
    <source>
        <dbReference type="Proteomes" id="UP000829398"/>
    </source>
</evidence>
<accession>A0ACB8K9B5</accession>
<organism evidence="1 2">
    <name type="scientific">Citrus sinensis</name>
    <name type="common">Sweet orange</name>
    <name type="synonym">Citrus aurantium var. sinensis</name>
    <dbReference type="NCBI Taxonomy" id="2711"/>
    <lineage>
        <taxon>Eukaryota</taxon>
        <taxon>Viridiplantae</taxon>
        <taxon>Streptophyta</taxon>
        <taxon>Embryophyta</taxon>
        <taxon>Tracheophyta</taxon>
        <taxon>Spermatophyta</taxon>
        <taxon>Magnoliopsida</taxon>
        <taxon>eudicotyledons</taxon>
        <taxon>Gunneridae</taxon>
        <taxon>Pentapetalae</taxon>
        <taxon>rosids</taxon>
        <taxon>malvids</taxon>
        <taxon>Sapindales</taxon>
        <taxon>Rutaceae</taxon>
        <taxon>Aurantioideae</taxon>
        <taxon>Citrus</taxon>
    </lineage>
</organism>
<name>A0ACB8K9B5_CITSI</name>
<gene>
    <name evidence="1" type="ORF">KPL71_014101</name>
</gene>